<keyword evidence="2" id="KW-1185">Reference proteome</keyword>
<dbReference type="PaxDb" id="73239-Q7RKE0"/>
<reference evidence="1 2" key="1">
    <citation type="journal article" date="2002" name="Nature">
        <title>Genome sequence and comparative analysis of the model rodent malaria parasite Plasmodium yoelii yoelii.</title>
        <authorList>
            <person name="Carlton J.M."/>
            <person name="Angiuoli S.V."/>
            <person name="Suh B.B."/>
            <person name="Kooij T.W."/>
            <person name="Pertea M."/>
            <person name="Silva J.C."/>
            <person name="Ermolaeva M.D."/>
            <person name="Allen J.E."/>
            <person name="Selengut J.D."/>
            <person name="Koo H.L."/>
            <person name="Peterson J.D."/>
            <person name="Pop M."/>
            <person name="Kosack D.S."/>
            <person name="Shumway M.F."/>
            <person name="Bidwell S.L."/>
            <person name="Shallom S.J."/>
            <person name="van Aken S.E."/>
            <person name="Riedmuller S.B."/>
            <person name="Feldblyum T.V."/>
            <person name="Cho J.K."/>
            <person name="Quackenbush J."/>
            <person name="Sedegah M."/>
            <person name="Shoaibi A."/>
            <person name="Cummings L.M."/>
            <person name="Florens L."/>
            <person name="Yates J.R."/>
            <person name="Raine J.D."/>
            <person name="Sinden R.E."/>
            <person name="Harris M.A."/>
            <person name="Cunningham D.A."/>
            <person name="Preiser P.R."/>
            <person name="Bergman L.W."/>
            <person name="Vaidya A.B."/>
            <person name="van Lin L.H."/>
            <person name="Janse C.J."/>
            <person name="Waters A.P."/>
            <person name="Smith H.O."/>
            <person name="White O.R."/>
            <person name="Salzberg S.L."/>
            <person name="Venter J.C."/>
            <person name="Fraser C.M."/>
            <person name="Hoffman S.L."/>
            <person name="Gardner M.J."/>
            <person name="Carucci D.J."/>
        </authorList>
    </citation>
    <scope>NUCLEOTIDE SEQUENCE [LARGE SCALE GENOMIC DNA]</scope>
    <source>
        <strain evidence="1 2">17XNL</strain>
    </source>
</reference>
<evidence type="ECO:0000313" key="2">
    <source>
        <dbReference type="Proteomes" id="UP000008553"/>
    </source>
</evidence>
<sequence>FSELFREYICVLYLLTSVYFP</sequence>
<name>Q7RKE0_PLAYO</name>
<dbReference type="InParanoid" id="Q7RKE0"/>
<accession>Q7RKE0</accession>
<feature type="non-terminal residue" evidence="1">
    <location>
        <position position="1"/>
    </location>
</feature>
<dbReference type="EMBL" id="AABL01000836">
    <property type="protein sequence ID" value="EAA22481.1"/>
    <property type="molecule type" value="Genomic_DNA"/>
</dbReference>
<dbReference type="Proteomes" id="UP000008553">
    <property type="component" value="Unassembled WGS sequence"/>
</dbReference>
<evidence type="ECO:0000313" key="1">
    <source>
        <dbReference type="EMBL" id="EAA22481.1"/>
    </source>
</evidence>
<gene>
    <name evidence="1" type="ORF">PY02961</name>
</gene>
<proteinExistence type="predicted"/>
<protein>
    <submittedName>
        <fullName evidence="1">Uncharacterized protein</fullName>
    </submittedName>
</protein>
<comment type="caution">
    <text evidence="1">The sequence shown here is derived from an EMBL/GenBank/DDBJ whole genome shotgun (WGS) entry which is preliminary data.</text>
</comment>
<dbReference type="AlphaFoldDB" id="Q7RKE0"/>
<organism evidence="1 2">
    <name type="scientific">Plasmodium yoelii yoelii</name>
    <dbReference type="NCBI Taxonomy" id="73239"/>
    <lineage>
        <taxon>Eukaryota</taxon>
        <taxon>Sar</taxon>
        <taxon>Alveolata</taxon>
        <taxon>Apicomplexa</taxon>
        <taxon>Aconoidasida</taxon>
        <taxon>Haemosporida</taxon>
        <taxon>Plasmodiidae</taxon>
        <taxon>Plasmodium</taxon>
        <taxon>Plasmodium (Vinckeia)</taxon>
    </lineage>
</organism>